<dbReference type="PANTHER" id="PTHR30332">
    <property type="entry name" value="PROBABLE GENERAL SECRETION PATHWAY PROTEIN D"/>
    <property type="match status" value="1"/>
</dbReference>
<reference evidence="4 5" key="1">
    <citation type="submission" date="2020-10" db="EMBL/GenBank/DDBJ databases">
        <title>The genome sequence of Chitinilyticum litopenaei 4Y14.</title>
        <authorList>
            <person name="Liu Y."/>
        </authorList>
    </citation>
    <scope>NUCLEOTIDE SEQUENCE [LARGE SCALE GENOMIC DNA]</scope>
    <source>
        <strain evidence="4 5">4Y14</strain>
    </source>
</reference>
<feature type="domain" description="Secretin N-terminal" evidence="3">
    <location>
        <begin position="136"/>
        <end position="210"/>
    </location>
</feature>
<dbReference type="PRINTS" id="PR00811">
    <property type="entry name" value="BCTERIALGSPD"/>
</dbReference>
<dbReference type="InterPro" id="IPR001775">
    <property type="entry name" value="GspD/PilQ"/>
</dbReference>
<keyword evidence="5" id="KW-1185">Reference proteome</keyword>
<protein>
    <submittedName>
        <fullName evidence="4">Secretin N-terminal domain-containing protein</fullName>
    </submittedName>
</protein>
<dbReference type="EMBL" id="JADFUA010000001">
    <property type="protein sequence ID" value="MBE9607757.1"/>
    <property type="molecule type" value="Genomic_DNA"/>
</dbReference>
<dbReference type="Pfam" id="PF00263">
    <property type="entry name" value="Secretin"/>
    <property type="match status" value="1"/>
</dbReference>
<dbReference type="GO" id="GO:0019867">
    <property type="term" value="C:outer membrane"/>
    <property type="evidence" value="ECO:0007669"/>
    <property type="project" value="InterPro"/>
</dbReference>
<evidence type="ECO:0000313" key="5">
    <source>
        <dbReference type="Proteomes" id="UP000604481"/>
    </source>
</evidence>
<dbReference type="GO" id="GO:0015627">
    <property type="term" value="C:type II protein secretion system complex"/>
    <property type="evidence" value="ECO:0007669"/>
    <property type="project" value="TreeGrafter"/>
</dbReference>
<dbReference type="InterPro" id="IPR011514">
    <property type="entry name" value="Secretin_N_2"/>
</dbReference>
<accession>A0A8J7FHC3</accession>
<dbReference type="Proteomes" id="UP000604481">
    <property type="component" value="Unassembled WGS sequence"/>
</dbReference>
<comment type="caution">
    <text evidence="4">The sequence shown here is derived from an EMBL/GenBank/DDBJ whole genome shotgun (WGS) entry which is preliminary data.</text>
</comment>
<dbReference type="GO" id="GO:0009306">
    <property type="term" value="P:protein secretion"/>
    <property type="evidence" value="ECO:0007669"/>
    <property type="project" value="InterPro"/>
</dbReference>
<evidence type="ECO:0000259" key="2">
    <source>
        <dbReference type="Pfam" id="PF00263"/>
    </source>
</evidence>
<evidence type="ECO:0000256" key="1">
    <source>
        <dbReference type="SAM" id="Coils"/>
    </source>
</evidence>
<dbReference type="AlphaFoldDB" id="A0A8J7FHC3"/>
<dbReference type="PANTHER" id="PTHR30332:SF17">
    <property type="entry name" value="TYPE IV PILIATION SYSTEM PROTEIN DR_0774-RELATED"/>
    <property type="match status" value="1"/>
</dbReference>
<feature type="coiled-coil region" evidence="1">
    <location>
        <begin position="248"/>
        <end position="297"/>
    </location>
</feature>
<dbReference type="Gene3D" id="3.55.50.30">
    <property type="match status" value="1"/>
</dbReference>
<feature type="domain" description="Type II/III secretion system secretin-like" evidence="2">
    <location>
        <begin position="404"/>
        <end position="588"/>
    </location>
</feature>
<evidence type="ECO:0000313" key="4">
    <source>
        <dbReference type="EMBL" id="MBE9607757.1"/>
    </source>
</evidence>
<keyword evidence="1" id="KW-0175">Coiled coil</keyword>
<dbReference type="RefSeq" id="WP_194114273.1">
    <property type="nucleotide sequence ID" value="NZ_JADFUA010000001.1"/>
</dbReference>
<organism evidence="4 5">
    <name type="scientific">Chitinilyticum piscinae</name>
    <dbReference type="NCBI Taxonomy" id="2866724"/>
    <lineage>
        <taxon>Bacteria</taxon>
        <taxon>Pseudomonadati</taxon>
        <taxon>Pseudomonadota</taxon>
        <taxon>Betaproteobacteria</taxon>
        <taxon>Neisseriales</taxon>
        <taxon>Chitinibacteraceae</taxon>
        <taxon>Chitinilyticum</taxon>
    </lineage>
</organism>
<dbReference type="GO" id="GO:0009297">
    <property type="term" value="P:pilus assembly"/>
    <property type="evidence" value="ECO:0007669"/>
    <property type="project" value="InterPro"/>
</dbReference>
<gene>
    <name evidence="4" type="ORF">INR99_00185</name>
</gene>
<dbReference type="Pfam" id="PF07655">
    <property type="entry name" value="Secretin_N_2"/>
    <property type="match status" value="1"/>
</dbReference>
<sequence>MSATAVLFLAGCATRDPLPSEPSRNLAGRQASAVATGAIPQTVVVPPVLPKPTAARKAETYSVVVSNVDIHDLLFALARDARINIDLHPGISGLVSINAINQTLPQIMERLSAQLPLRWTLEQGVLVVRPDEPYFQTYKVDYLNIARMVRSNVSVANTVSSAGTSGNAARSGDGQGSCAAGSNSSCTMLDYSSENQFWVRLERNLKDILGLEAVATSTGRLGDVAALAAVANRKTGGTDTTASSELVAAAQKEKLNAISQELAQAQQTLGGIYRVQAEDLERLAEFQLKQARIKREEYKRSNQVIINPESGIVLVRASQKDQRKVAEFLALLQSAAQRQVLIEATIVEVNLGDQYQAGVDWSKLASAGSGWSFSQQLLGQNLGSAPFAAVSFNSGSFDMTIKLLEQFGRTRVLSSPKVIALNNQTAVMKVVQEQVYFTIKATPGQSADGVVIPPTYESELHTVPVGLVMQVTPQIAETGSIALNVRPTITSISSYVADPGVAIIAASNKSNIQSLIPVTQVREFDSTLKVPSGQTAVLGGLIQESMSTDRQGIPFLSKIPTVGDLFSYRDDRVGKSELIVFLRPVLVRDASMSGDLAGLKNYLPGDDFFRSPADFELSAFEAGATPVRSAK</sequence>
<name>A0A8J7FHC3_9NEIS</name>
<dbReference type="InterPro" id="IPR004846">
    <property type="entry name" value="T2SS/T3SS_dom"/>
</dbReference>
<evidence type="ECO:0000259" key="3">
    <source>
        <dbReference type="Pfam" id="PF07655"/>
    </source>
</evidence>
<dbReference type="InterPro" id="IPR050810">
    <property type="entry name" value="Bact_Secretion_Sys_Channel"/>
</dbReference>
<proteinExistence type="predicted"/>